<accession>A0A1Q2M0K7</accession>
<sequence length="189" mass="20839">MKTEYLAIHNGSLIARGDLESVVRKSKSRAAGIEPVVMALDTCKRIEVDWQGDVESAISRLSAPSRRGRPKLGVTSREVTLLPAHWEWLATQRGGASVTLRRLVDAAIKNATAEEQLSIQQNQLYKLLSLFADAPGFEEAARAMYRNSRSGFIVATNSWPADVRGVLLEKFDAFHTPTNRAASEQTDTD</sequence>
<evidence type="ECO:0000313" key="1">
    <source>
        <dbReference type="EMBL" id="AQQ66223.1"/>
    </source>
</evidence>
<reference evidence="1" key="1">
    <citation type="submission" date="2017-02" db="EMBL/GenBank/DDBJ databases">
        <title>Genome of Microbulbifer agarilyticus GP101.</title>
        <authorList>
            <person name="Jung J."/>
            <person name="Bae S.S."/>
            <person name="Baek K."/>
        </authorList>
    </citation>
    <scope>NUCLEOTIDE SEQUENCE [LARGE SCALE GENOMIC DNA]</scope>
    <source>
        <strain evidence="1">GP101</strain>
    </source>
</reference>
<evidence type="ECO:0008006" key="3">
    <source>
        <dbReference type="Google" id="ProtNLM"/>
    </source>
</evidence>
<dbReference type="InterPro" id="IPR018715">
    <property type="entry name" value="DUF2239"/>
</dbReference>
<keyword evidence="2" id="KW-1185">Reference proteome</keyword>
<dbReference type="RefSeq" id="WP_077399064.1">
    <property type="nucleotide sequence ID" value="NZ_CP019650.1"/>
</dbReference>
<name>A0A1Q2M0K7_9GAMM</name>
<evidence type="ECO:0000313" key="2">
    <source>
        <dbReference type="Proteomes" id="UP000188219"/>
    </source>
</evidence>
<dbReference type="Proteomes" id="UP000188219">
    <property type="component" value="Chromosome"/>
</dbReference>
<dbReference type="OrthoDB" id="282960at2"/>
<dbReference type="Pfam" id="PF09998">
    <property type="entry name" value="DUF2239"/>
    <property type="match status" value="1"/>
</dbReference>
<protein>
    <recommendedName>
        <fullName evidence="3">DUF2239 domain-containing protein</fullName>
    </recommendedName>
</protein>
<proteinExistence type="predicted"/>
<organism evidence="1 2">
    <name type="scientific">Microbulbifer agarilyticus</name>
    <dbReference type="NCBI Taxonomy" id="260552"/>
    <lineage>
        <taxon>Bacteria</taxon>
        <taxon>Pseudomonadati</taxon>
        <taxon>Pseudomonadota</taxon>
        <taxon>Gammaproteobacteria</taxon>
        <taxon>Cellvibrionales</taxon>
        <taxon>Microbulbiferaceae</taxon>
        <taxon>Microbulbifer</taxon>
    </lineage>
</organism>
<gene>
    <name evidence="1" type="ORF">Mag101_00065</name>
</gene>
<dbReference type="EMBL" id="CP019650">
    <property type="protein sequence ID" value="AQQ66223.1"/>
    <property type="molecule type" value="Genomic_DNA"/>
</dbReference>
<dbReference type="KEGG" id="maga:Mag101_00065"/>
<dbReference type="AlphaFoldDB" id="A0A1Q2M0K7"/>
<dbReference type="STRING" id="260552.Mag101_00065"/>